<keyword evidence="5" id="KW-1185">Reference proteome</keyword>
<evidence type="ECO:0000313" key="5">
    <source>
        <dbReference type="Proteomes" id="UP001642409"/>
    </source>
</evidence>
<dbReference type="Gene3D" id="1.10.10.60">
    <property type="entry name" value="Homeodomain-like"/>
    <property type="match status" value="1"/>
</dbReference>
<dbReference type="SUPFAM" id="SSF46689">
    <property type="entry name" value="Homeodomain-like"/>
    <property type="match status" value="1"/>
</dbReference>
<evidence type="ECO:0000313" key="4">
    <source>
        <dbReference type="EMBL" id="CAL5995523.1"/>
    </source>
</evidence>
<reference evidence="4 5" key="2">
    <citation type="submission" date="2024-07" db="EMBL/GenBank/DDBJ databases">
        <authorList>
            <person name="Akdeniz Z."/>
        </authorList>
    </citation>
    <scope>NUCLEOTIDE SEQUENCE [LARGE SCALE GENOMIC DNA]</scope>
</reference>
<reference evidence="3" key="1">
    <citation type="submission" date="2023-06" db="EMBL/GenBank/DDBJ databases">
        <authorList>
            <person name="Kurt Z."/>
        </authorList>
    </citation>
    <scope>NUCLEOTIDE SEQUENCE</scope>
</reference>
<dbReference type="EMBL" id="CAXDID020000033">
    <property type="protein sequence ID" value="CAL5995523.1"/>
    <property type="molecule type" value="Genomic_DNA"/>
</dbReference>
<dbReference type="SMART" id="SM00717">
    <property type="entry name" value="SANT"/>
    <property type="match status" value="2"/>
</dbReference>
<comment type="caution">
    <text evidence="3">The sequence shown here is derived from an EMBL/GenBank/DDBJ whole genome shotgun (WGS) entry which is preliminary data.</text>
</comment>
<sequence>MHQIHWTEEEKLMLIKAISENKVNNRIQWKAVQKIVQTKSYNQCRTMYSVMLKPTDSEPVNFKWSFKNYAKLLMCVLEYGKKWQFIQKNYFQETTANALKKKYIKSQKVLERLMETMKLINRQIDVQLSNQEIYMLQTVIQYICYRAKLCAWYYQVIAEPNLPKPAYPTSLEQYKDNEMEKEPIDIIEGKLYKRIAKYMNFEQMRTKIMSMTPSIQIESKIEW</sequence>
<dbReference type="InterPro" id="IPR009057">
    <property type="entry name" value="Homeodomain-like_sf"/>
</dbReference>
<gene>
    <name evidence="4" type="ORF">HINF_LOCUS14074</name>
    <name evidence="3" type="ORF">HINF_LOCUS48589</name>
</gene>
<organism evidence="3">
    <name type="scientific">Hexamita inflata</name>
    <dbReference type="NCBI Taxonomy" id="28002"/>
    <lineage>
        <taxon>Eukaryota</taxon>
        <taxon>Metamonada</taxon>
        <taxon>Diplomonadida</taxon>
        <taxon>Hexamitidae</taxon>
        <taxon>Hexamitinae</taxon>
        <taxon>Hexamita</taxon>
    </lineage>
</organism>
<protein>
    <submittedName>
        <fullName evidence="3">Myb-like DNA-binding domain-containing protein</fullName>
    </submittedName>
    <submittedName>
        <fullName evidence="4">Myb-like_DNA-binding domain-containing protein</fullName>
    </submittedName>
</protein>
<evidence type="ECO:0000259" key="1">
    <source>
        <dbReference type="PROSITE" id="PS50090"/>
    </source>
</evidence>
<name>A0AA86QK18_9EUKA</name>
<dbReference type="EMBL" id="CATOUU010000937">
    <property type="protein sequence ID" value="CAI9960944.1"/>
    <property type="molecule type" value="Genomic_DNA"/>
</dbReference>
<feature type="domain" description="HTH myb-type" evidence="2">
    <location>
        <begin position="1"/>
        <end position="56"/>
    </location>
</feature>
<dbReference type="Proteomes" id="UP001642409">
    <property type="component" value="Unassembled WGS sequence"/>
</dbReference>
<dbReference type="Pfam" id="PF00249">
    <property type="entry name" value="Myb_DNA-binding"/>
    <property type="match status" value="1"/>
</dbReference>
<feature type="domain" description="Myb-like" evidence="1">
    <location>
        <begin position="1"/>
        <end position="52"/>
    </location>
</feature>
<evidence type="ECO:0000313" key="3">
    <source>
        <dbReference type="EMBL" id="CAI9960944.1"/>
    </source>
</evidence>
<dbReference type="GO" id="GO:0003677">
    <property type="term" value="F:DNA binding"/>
    <property type="evidence" value="ECO:0007669"/>
    <property type="project" value="UniProtKB-KW"/>
</dbReference>
<dbReference type="InterPro" id="IPR001005">
    <property type="entry name" value="SANT/Myb"/>
</dbReference>
<evidence type="ECO:0000259" key="2">
    <source>
        <dbReference type="PROSITE" id="PS51294"/>
    </source>
</evidence>
<dbReference type="PROSITE" id="PS50090">
    <property type="entry name" value="MYB_LIKE"/>
    <property type="match status" value="1"/>
</dbReference>
<proteinExistence type="predicted"/>
<dbReference type="CDD" id="cd00167">
    <property type="entry name" value="SANT"/>
    <property type="match status" value="1"/>
</dbReference>
<dbReference type="InterPro" id="IPR017930">
    <property type="entry name" value="Myb_dom"/>
</dbReference>
<dbReference type="AlphaFoldDB" id="A0AA86QK18"/>
<accession>A0AA86QK18</accession>
<dbReference type="PROSITE" id="PS51294">
    <property type="entry name" value="HTH_MYB"/>
    <property type="match status" value="1"/>
</dbReference>
<keyword evidence="3" id="KW-0238">DNA-binding</keyword>